<dbReference type="Proteomes" id="UP000886879">
    <property type="component" value="Unassembled WGS sequence"/>
</dbReference>
<protein>
    <submittedName>
        <fullName evidence="5">Uncharacterized protein</fullName>
    </submittedName>
</protein>
<feature type="transmembrane region" description="Helical" evidence="3">
    <location>
        <begin position="333"/>
        <end position="353"/>
    </location>
</feature>
<accession>A0A9D0YS95</accession>
<dbReference type="EMBL" id="DVFO01000050">
    <property type="protein sequence ID" value="HIQ61017.1"/>
    <property type="molecule type" value="Genomic_DNA"/>
</dbReference>
<evidence type="ECO:0000256" key="1">
    <source>
        <dbReference type="SAM" id="Coils"/>
    </source>
</evidence>
<organism evidence="5 6">
    <name type="scientific">Candidatus Enterenecus faecium</name>
    <dbReference type="NCBI Taxonomy" id="2840780"/>
    <lineage>
        <taxon>Bacteria</taxon>
        <taxon>Bacillati</taxon>
        <taxon>Bacillota</taxon>
        <taxon>Clostridia</taxon>
        <taxon>Eubacteriales</taxon>
        <taxon>Candidatus Enterenecus</taxon>
    </lineage>
</organism>
<feature type="region of interest" description="Disordered" evidence="2">
    <location>
        <begin position="304"/>
        <end position="330"/>
    </location>
</feature>
<feature type="coiled-coil region" evidence="1">
    <location>
        <begin position="155"/>
        <end position="189"/>
    </location>
</feature>
<feature type="chain" id="PRO_5039415621" evidence="4">
    <location>
        <begin position="26"/>
        <end position="363"/>
    </location>
</feature>
<evidence type="ECO:0000256" key="3">
    <source>
        <dbReference type="SAM" id="Phobius"/>
    </source>
</evidence>
<evidence type="ECO:0000256" key="2">
    <source>
        <dbReference type="SAM" id="MobiDB-lite"/>
    </source>
</evidence>
<comment type="caution">
    <text evidence="5">The sequence shown here is derived from an EMBL/GenBank/DDBJ whole genome shotgun (WGS) entry which is preliminary data.</text>
</comment>
<keyword evidence="1" id="KW-0175">Coiled coil</keyword>
<keyword evidence="3" id="KW-0472">Membrane</keyword>
<dbReference type="AlphaFoldDB" id="A0A9D0YS95"/>
<evidence type="ECO:0000256" key="4">
    <source>
        <dbReference type="SAM" id="SignalP"/>
    </source>
</evidence>
<keyword evidence="3" id="KW-0812">Transmembrane</keyword>
<sequence length="363" mass="38365">MHKNRWIGAALGAAMMASLATSALAAWAPSKTQQEIISASGSANIGGNKTAITTIVGGGKVPEGYPITSSGNLILSQVSDPVVLITPLSLTQLGNQGVGEGLAYKDKAGLETESGLTYATNAKTNLVYQTGVNAQDTTEFLSKFPGDVKGAMEALIAQKIEAKRTELERQKAEAEADGDEEAVAAIEKQLAVLENPDYASVDNYSPLAVFDVSASAALLEQMQEGDTVDVTFELNGVNQNSDLIALHFMGNIEDCDAAMDMVNNDFANATLDFQVEVLDVATEDGKATITLSSFSPVMLMTRVETEEGAQPSQEPQATQQPEEKPQPEESSNILPWVIGGIVVVVAVVLFVVAKSKKKTPVEK</sequence>
<feature type="signal peptide" evidence="4">
    <location>
        <begin position="1"/>
        <end position="25"/>
    </location>
</feature>
<reference evidence="5" key="2">
    <citation type="journal article" date="2021" name="PeerJ">
        <title>Extensive microbial diversity within the chicken gut microbiome revealed by metagenomics and culture.</title>
        <authorList>
            <person name="Gilroy R."/>
            <person name="Ravi A."/>
            <person name="Getino M."/>
            <person name="Pursley I."/>
            <person name="Horton D.L."/>
            <person name="Alikhan N.F."/>
            <person name="Baker D."/>
            <person name="Gharbi K."/>
            <person name="Hall N."/>
            <person name="Watson M."/>
            <person name="Adriaenssens E.M."/>
            <person name="Foster-Nyarko E."/>
            <person name="Jarju S."/>
            <person name="Secka A."/>
            <person name="Antonio M."/>
            <person name="Oren A."/>
            <person name="Chaudhuri R.R."/>
            <person name="La Ragione R."/>
            <person name="Hildebrand F."/>
            <person name="Pallen M.J."/>
        </authorList>
    </citation>
    <scope>NUCLEOTIDE SEQUENCE</scope>
    <source>
        <strain evidence="5">ChiGjej2B2-12916</strain>
    </source>
</reference>
<feature type="compositionally biased region" description="Low complexity" evidence="2">
    <location>
        <begin position="310"/>
        <end position="320"/>
    </location>
</feature>
<keyword evidence="4" id="KW-0732">Signal</keyword>
<proteinExistence type="predicted"/>
<evidence type="ECO:0000313" key="5">
    <source>
        <dbReference type="EMBL" id="HIQ61017.1"/>
    </source>
</evidence>
<gene>
    <name evidence="5" type="ORF">IAD31_05420</name>
</gene>
<evidence type="ECO:0000313" key="6">
    <source>
        <dbReference type="Proteomes" id="UP000886879"/>
    </source>
</evidence>
<keyword evidence="3" id="KW-1133">Transmembrane helix</keyword>
<reference evidence="5" key="1">
    <citation type="submission" date="2020-10" db="EMBL/GenBank/DDBJ databases">
        <authorList>
            <person name="Gilroy R."/>
        </authorList>
    </citation>
    <scope>NUCLEOTIDE SEQUENCE</scope>
    <source>
        <strain evidence="5">ChiGjej2B2-12916</strain>
    </source>
</reference>
<name>A0A9D0YS95_9FIRM</name>